<dbReference type="Gene3D" id="3.40.1260.10">
    <property type="entry name" value="DsrEFH-like"/>
    <property type="match status" value="1"/>
</dbReference>
<evidence type="ECO:0000313" key="1">
    <source>
        <dbReference type="EMBL" id="PZQ49945.1"/>
    </source>
</evidence>
<evidence type="ECO:0000313" key="2">
    <source>
        <dbReference type="Proteomes" id="UP000249185"/>
    </source>
</evidence>
<organism evidence="1 2">
    <name type="scientific">Rhodovulum sulfidophilum</name>
    <name type="common">Rhodobacter sulfidophilus</name>
    <dbReference type="NCBI Taxonomy" id="35806"/>
    <lineage>
        <taxon>Bacteria</taxon>
        <taxon>Pseudomonadati</taxon>
        <taxon>Pseudomonadota</taxon>
        <taxon>Alphaproteobacteria</taxon>
        <taxon>Rhodobacterales</taxon>
        <taxon>Paracoccaceae</taxon>
        <taxon>Rhodovulum</taxon>
    </lineage>
</organism>
<dbReference type="PANTHER" id="PTHR37691:SF1">
    <property type="entry name" value="BLR3518 PROTEIN"/>
    <property type="match status" value="1"/>
</dbReference>
<dbReference type="PANTHER" id="PTHR37691">
    <property type="entry name" value="BLR3518 PROTEIN"/>
    <property type="match status" value="1"/>
</dbReference>
<name>A0A2W5NGS7_RHOSU</name>
<gene>
    <name evidence="1" type="ORF">DI556_10270</name>
</gene>
<comment type="caution">
    <text evidence="1">The sequence shown here is derived from an EMBL/GenBank/DDBJ whole genome shotgun (WGS) entry which is preliminary data.</text>
</comment>
<dbReference type="EMBL" id="QFPW01000006">
    <property type="protein sequence ID" value="PZQ49945.1"/>
    <property type="molecule type" value="Genomic_DNA"/>
</dbReference>
<dbReference type="Proteomes" id="UP000249185">
    <property type="component" value="Unassembled WGS sequence"/>
</dbReference>
<proteinExistence type="predicted"/>
<protein>
    <recommendedName>
        <fullName evidence="3">DsrE/DsrF-like family protein</fullName>
    </recommendedName>
</protein>
<sequence length="136" mass="14457">MAVVFGAAGPSLAATVAHVAIHVDEDDPTRMNMALGNAENIQKYYDARGEEVAIEFVTNGPGLSMLRADISPVKDRIAKMAARMPGLTFSACANSIATIKKRDGIDVPLLPGVQVVDSGVVRLMQLQGEGYAYLRP</sequence>
<evidence type="ECO:0008006" key="3">
    <source>
        <dbReference type="Google" id="ProtNLM"/>
    </source>
</evidence>
<dbReference type="AlphaFoldDB" id="A0A2W5NGS7"/>
<dbReference type="InterPro" id="IPR027396">
    <property type="entry name" value="DsrEFH-like"/>
</dbReference>
<dbReference type="SUPFAM" id="SSF75169">
    <property type="entry name" value="DsrEFH-like"/>
    <property type="match status" value="1"/>
</dbReference>
<reference evidence="1 2" key="1">
    <citation type="submission" date="2017-08" db="EMBL/GenBank/DDBJ databases">
        <title>Infants hospitalized years apart are colonized by the same room-sourced microbial strains.</title>
        <authorList>
            <person name="Brooks B."/>
            <person name="Olm M.R."/>
            <person name="Firek B.A."/>
            <person name="Baker R."/>
            <person name="Thomas B.C."/>
            <person name="Morowitz M.J."/>
            <person name="Banfield J.F."/>
        </authorList>
    </citation>
    <scope>NUCLEOTIDE SEQUENCE [LARGE SCALE GENOMIC DNA]</scope>
    <source>
        <strain evidence="1">S2_005_002_R2_34</strain>
    </source>
</reference>
<accession>A0A2W5NGS7</accession>